<reference evidence="11 12" key="1">
    <citation type="submission" date="2024-04" db="EMBL/GenBank/DDBJ databases">
        <authorList>
            <person name="Abashina T."/>
            <person name="Shaikin A."/>
        </authorList>
    </citation>
    <scope>NUCLEOTIDE SEQUENCE [LARGE SCALE GENOMIC DNA]</scope>
    <source>
        <strain evidence="11 12">AAFK</strain>
    </source>
</reference>
<dbReference type="InterPro" id="IPR003018">
    <property type="entry name" value="GAF"/>
</dbReference>
<comment type="catalytic activity">
    <reaction evidence="1">
        <text>ATP + protein L-histidine = ADP + protein N-phospho-L-histidine.</text>
        <dbReference type="EC" id="2.7.13.3"/>
    </reaction>
</comment>
<evidence type="ECO:0000313" key="11">
    <source>
        <dbReference type="EMBL" id="MEK8090236.1"/>
    </source>
</evidence>
<dbReference type="InterPro" id="IPR003661">
    <property type="entry name" value="HisK_dim/P_dom"/>
</dbReference>
<dbReference type="InterPro" id="IPR004358">
    <property type="entry name" value="Sig_transdc_His_kin-like_C"/>
</dbReference>
<dbReference type="SUPFAM" id="SSF55874">
    <property type="entry name" value="ATPase domain of HSP90 chaperone/DNA topoisomerase II/histidine kinase"/>
    <property type="match status" value="1"/>
</dbReference>
<protein>
    <recommendedName>
        <fullName evidence="2">histidine kinase</fullName>
        <ecNumber evidence="2">2.7.13.3</ecNumber>
    </recommendedName>
</protein>
<dbReference type="SUPFAM" id="SSF47384">
    <property type="entry name" value="Homodimeric domain of signal transducing histidine kinase"/>
    <property type="match status" value="1"/>
</dbReference>
<dbReference type="CDD" id="cd00082">
    <property type="entry name" value="HisKA"/>
    <property type="match status" value="1"/>
</dbReference>
<evidence type="ECO:0000313" key="12">
    <source>
        <dbReference type="Proteomes" id="UP001446205"/>
    </source>
</evidence>
<dbReference type="InterPro" id="IPR029016">
    <property type="entry name" value="GAF-like_dom_sf"/>
</dbReference>
<dbReference type="SUPFAM" id="SSF55785">
    <property type="entry name" value="PYP-like sensor domain (PAS domain)"/>
    <property type="match status" value="1"/>
</dbReference>
<dbReference type="PANTHER" id="PTHR42878:SF15">
    <property type="entry name" value="BACTERIOPHYTOCHROME"/>
    <property type="match status" value="1"/>
</dbReference>
<keyword evidence="5" id="KW-0418">Kinase</keyword>
<evidence type="ECO:0000256" key="7">
    <source>
        <dbReference type="SAM" id="Coils"/>
    </source>
</evidence>
<dbReference type="InterPro" id="IPR005467">
    <property type="entry name" value="His_kinase_dom"/>
</dbReference>
<dbReference type="RefSeq" id="WP_341371291.1">
    <property type="nucleotide sequence ID" value="NZ_JBBPCO010000010.1"/>
</dbReference>
<dbReference type="Gene3D" id="3.30.450.20">
    <property type="entry name" value="PAS domain"/>
    <property type="match status" value="1"/>
</dbReference>
<dbReference type="PANTHER" id="PTHR42878">
    <property type="entry name" value="TWO-COMPONENT HISTIDINE KINASE"/>
    <property type="match status" value="1"/>
</dbReference>
<dbReference type="PROSITE" id="PS50113">
    <property type="entry name" value="PAC"/>
    <property type="match status" value="1"/>
</dbReference>
<dbReference type="SMART" id="SM00387">
    <property type="entry name" value="HATPase_c"/>
    <property type="match status" value="1"/>
</dbReference>
<dbReference type="InterPro" id="IPR036097">
    <property type="entry name" value="HisK_dim/P_sf"/>
</dbReference>
<dbReference type="Pfam" id="PF01590">
    <property type="entry name" value="GAF"/>
    <property type="match status" value="1"/>
</dbReference>
<dbReference type="InterPro" id="IPR035965">
    <property type="entry name" value="PAS-like_dom_sf"/>
</dbReference>
<dbReference type="SUPFAM" id="SSF55781">
    <property type="entry name" value="GAF domain-like"/>
    <property type="match status" value="2"/>
</dbReference>
<dbReference type="Gene3D" id="3.30.450.40">
    <property type="match status" value="2"/>
</dbReference>
<dbReference type="InterPro" id="IPR003594">
    <property type="entry name" value="HATPase_dom"/>
</dbReference>
<evidence type="ECO:0000256" key="4">
    <source>
        <dbReference type="ARBA" id="ARBA00022679"/>
    </source>
</evidence>
<evidence type="ECO:0000256" key="3">
    <source>
        <dbReference type="ARBA" id="ARBA00022553"/>
    </source>
</evidence>
<dbReference type="Pfam" id="PF02518">
    <property type="entry name" value="HATPase_c"/>
    <property type="match status" value="1"/>
</dbReference>
<keyword evidence="4" id="KW-0808">Transferase</keyword>
<keyword evidence="12" id="KW-1185">Reference proteome</keyword>
<evidence type="ECO:0000259" key="10">
    <source>
        <dbReference type="PROSITE" id="PS50113"/>
    </source>
</evidence>
<dbReference type="Gene3D" id="1.10.287.130">
    <property type="match status" value="1"/>
</dbReference>
<dbReference type="InterPro" id="IPR050351">
    <property type="entry name" value="BphY/WalK/GraS-like"/>
</dbReference>
<dbReference type="Gene3D" id="3.30.565.10">
    <property type="entry name" value="Histidine kinase-like ATPase, C-terminal domain"/>
    <property type="match status" value="1"/>
</dbReference>
<dbReference type="Pfam" id="PF13185">
    <property type="entry name" value="GAF_2"/>
    <property type="match status" value="1"/>
</dbReference>
<feature type="region of interest" description="Disordered" evidence="8">
    <location>
        <begin position="1"/>
        <end position="22"/>
    </location>
</feature>
<feature type="compositionally biased region" description="Basic and acidic residues" evidence="8">
    <location>
        <begin position="11"/>
        <end position="22"/>
    </location>
</feature>
<keyword evidence="6" id="KW-0472">Membrane</keyword>
<dbReference type="Pfam" id="PF00512">
    <property type="entry name" value="HisKA"/>
    <property type="match status" value="1"/>
</dbReference>
<dbReference type="Pfam" id="PF13426">
    <property type="entry name" value="PAS_9"/>
    <property type="match status" value="1"/>
</dbReference>
<organism evidence="11 12">
    <name type="scientific">Thermithiobacillus plumbiphilus</name>
    <dbReference type="NCBI Taxonomy" id="1729899"/>
    <lineage>
        <taxon>Bacteria</taxon>
        <taxon>Pseudomonadati</taxon>
        <taxon>Pseudomonadota</taxon>
        <taxon>Acidithiobacillia</taxon>
        <taxon>Acidithiobacillales</taxon>
        <taxon>Thermithiobacillaceae</taxon>
        <taxon>Thermithiobacillus</taxon>
    </lineage>
</organism>
<feature type="coiled-coil region" evidence="7">
    <location>
        <begin position="544"/>
        <end position="582"/>
    </location>
</feature>
<dbReference type="EC" id="2.7.13.3" evidence="2"/>
<dbReference type="PRINTS" id="PR00344">
    <property type="entry name" value="BCTRLSENSOR"/>
</dbReference>
<name>A0ABU9D9T9_9PROT</name>
<evidence type="ECO:0000259" key="9">
    <source>
        <dbReference type="PROSITE" id="PS50109"/>
    </source>
</evidence>
<dbReference type="SMART" id="SM00388">
    <property type="entry name" value="HisKA"/>
    <property type="match status" value="1"/>
</dbReference>
<accession>A0ABU9D9T9</accession>
<dbReference type="InterPro" id="IPR000014">
    <property type="entry name" value="PAS"/>
</dbReference>
<comment type="caution">
    <text evidence="11">The sequence shown here is derived from an EMBL/GenBank/DDBJ whole genome shotgun (WGS) entry which is preliminary data.</text>
</comment>
<dbReference type="PROSITE" id="PS50109">
    <property type="entry name" value="HIS_KIN"/>
    <property type="match status" value="1"/>
</dbReference>
<gene>
    <name evidence="11" type="ORF">WOB96_10730</name>
</gene>
<keyword evidence="3" id="KW-0597">Phosphoprotein</keyword>
<dbReference type="InterPro" id="IPR036890">
    <property type="entry name" value="HATPase_C_sf"/>
</dbReference>
<dbReference type="CDD" id="cd00130">
    <property type="entry name" value="PAS"/>
    <property type="match status" value="1"/>
</dbReference>
<feature type="domain" description="Histidine kinase" evidence="9">
    <location>
        <begin position="589"/>
        <end position="801"/>
    </location>
</feature>
<dbReference type="InterPro" id="IPR000700">
    <property type="entry name" value="PAS-assoc_C"/>
</dbReference>
<evidence type="ECO:0000256" key="2">
    <source>
        <dbReference type="ARBA" id="ARBA00012438"/>
    </source>
</evidence>
<dbReference type="EMBL" id="JBBPCO010000010">
    <property type="protein sequence ID" value="MEK8090236.1"/>
    <property type="molecule type" value="Genomic_DNA"/>
</dbReference>
<evidence type="ECO:0000256" key="1">
    <source>
        <dbReference type="ARBA" id="ARBA00000085"/>
    </source>
</evidence>
<feature type="domain" description="PAC" evidence="10">
    <location>
        <begin position="130"/>
        <end position="182"/>
    </location>
</feature>
<evidence type="ECO:0000256" key="8">
    <source>
        <dbReference type="SAM" id="MobiDB-lite"/>
    </source>
</evidence>
<keyword evidence="7" id="KW-0175">Coiled coil</keyword>
<dbReference type="NCBIfam" id="TIGR00229">
    <property type="entry name" value="sensory_box"/>
    <property type="match status" value="1"/>
</dbReference>
<sequence>MTYKKPTFNENKSDQHEQSPQRQFVDKEILLGTLAQTAQLSQVQKDAIIDALHLRESSIGRLGRILERSANEIYIFDAETLLFEQVSQGALNNLGYSMDEMREMTPVDFKPMSRPEFEDLIAPLRRGDQEVVQFETVHQRKDGSSYPVEVRLQLSREEKPPVFVATIEDISERKAAEAERARLLAREKEARAEAEILNRIGRSLSMEFNQDTLLQMVTDAATNLSGAEFGAFFYNTEGDAGEQLTLYTLSGAPKSAFAHLPMPRRTPVFHPTFTEGCTLRSDDITQDPRFGQEAPHFGMPPGHLPVLSYLAIPVTSRRGEAIGAMIFGHSAPGVFKVRHERLLSGLAAQAAIAIDNARLFTLEQQARQRAAFLAQATGLLASSLDYEETLSSVARLAVPEMADWFVVDLLQADDSIRRVKAAHVDPGKEALALDLVQRFPPRIDSARGVGYVLRCGRAELMPEITAELLEAFIENPQYRAMLIELGLKSFMCTPLISRGRVLGAISFISAESGRSYTRKDLQLAQELADRCAIAVDNALLYQEAAREIEERKKAEMQIRELNASLEQRVQERTAELLSANRELESFSYSVSHDLRGPLRAINGYSQMFSEDYADRLDGPAQDYLDRIRAATERMGDLIDDLLSLSRLTRQDMQRSTVNLTELAGRVIDQLQAELAAGRKVIWTIQPDLIDKGDPTLLYDVLQNLFDNALKFTASRAESHIDFGRTTLSGKPAYYVRDNGVGFDMAYSNKLFKPFERLHAMTEYRGTGIGLATVARIIHRHGGQIWAEGKEGQGATFHFTLS</sequence>
<evidence type="ECO:0000256" key="6">
    <source>
        <dbReference type="ARBA" id="ARBA00023136"/>
    </source>
</evidence>
<dbReference type="SMART" id="SM00065">
    <property type="entry name" value="GAF"/>
    <property type="match status" value="2"/>
</dbReference>
<proteinExistence type="predicted"/>
<evidence type="ECO:0000256" key="5">
    <source>
        <dbReference type="ARBA" id="ARBA00022777"/>
    </source>
</evidence>
<dbReference type="Proteomes" id="UP001446205">
    <property type="component" value="Unassembled WGS sequence"/>
</dbReference>